<dbReference type="RefSeq" id="WP_147031355.1">
    <property type="nucleotide sequence ID" value="NZ_CP042436.1"/>
</dbReference>
<organism evidence="3 4">
    <name type="scientific">Mucilaginibacter ginsenosidivorans</name>
    <dbReference type="NCBI Taxonomy" id="398053"/>
    <lineage>
        <taxon>Bacteria</taxon>
        <taxon>Pseudomonadati</taxon>
        <taxon>Bacteroidota</taxon>
        <taxon>Sphingobacteriia</taxon>
        <taxon>Sphingobacteriales</taxon>
        <taxon>Sphingobacteriaceae</taxon>
        <taxon>Mucilaginibacter</taxon>
    </lineage>
</organism>
<protein>
    <submittedName>
        <fullName evidence="3">M15 family metallopeptidase</fullName>
    </submittedName>
</protein>
<dbReference type="Proteomes" id="UP000321479">
    <property type="component" value="Chromosome"/>
</dbReference>
<dbReference type="InterPro" id="IPR039561">
    <property type="entry name" value="Peptidase_M15C"/>
</dbReference>
<evidence type="ECO:0000313" key="4">
    <source>
        <dbReference type="Proteomes" id="UP000321479"/>
    </source>
</evidence>
<proteinExistence type="predicted"/>
<evidence type="ECO:0000259" key="2">
    <source>
        <dbReference type="Pfam" id="PF13539"/>
    </source>
</evidence>
<dbReference type="InterPro" id="IPR009045">
    <property type="entry name" value="Zn_M74/Hedgehog-like"/>
</dbReference>
<keyword evidence="4" id="KW-1185">Reference proteome</keyword>
<dbReference type="GO" id="GO:0008233">
    <property type="term" value="F:peptidase activity"/>
    <property type="evidence" value="ECO:0007669"/>
    <property type="project" value="InterPro"/>
</dbReference>
<evidence type="ECO:0000313" key="3">
    <source>
        <dbReference type="EMBL" id="QEC62778.1"/>
    </source>
</evidence>
<dbReference type="SUPFAM" id="SSF55166">
    <property type="entry name" value="Hedgehog/DD-peptidase"/>
    <property type="match status" value="1"/>
</dbReference>
<feature type="signal peptide" evidence="1">
    <location>
        <begin position="1"/>
        <end position="21"/>
    </location>
</feature>
<accession>A0A5B8UV74</accession>
<dbReference type="Gene3D" id="3.30.1380.10">
    <property type="match status" value="1"/>
</dbReference>
<dbReference type="OrthoDB" id="9799970at2"/>
<dbReference type="Pfam" id="PF13539">
    <property type="entry name" value="Peptidase_M15_4"/>
    <property type="match status" value="1"/>
</dbReference>
<dbReference type="AlphaFoldDB" id="A0A5B8UV74"/>
<sequence length="263" mass="30247">MKGLTLIAFLSISSISLPSKACTTFQKTDTVPKAAQKLIQSYPGFITGFADNHLIFKDGNRMIWNDGVKNKTYQTLLDNPDLEDMFAQPYKAGTPKVSPAKSFDPGRIRNEAFFMKMYGASKQEVEGNLTTIIWCPKLIRQKIVVTRVNGVDKQLEAVSKELDEHPELKKYLGDIGGTFVWRNIAGTHRHSMHSFGMTIDINIKYSDYWQWTCKCTDENTSVVYQNRIPQVIVDIFEKHGFIWGGKWYHYDTMHFEYRPELLN</sequence>
<evidence type="ECO:0000256" key="1">
    <source>
        <dbReference type="SAM" id="SignalP"/>
    </source>
</evidence>
<feature type="chain" id="PRO_5022678539" evidence="1">
    <location>
        <begin position="22"/>
        <end position="263"/>
    </location>
</feature>
<dbReference type="KEGG" id="mgin:FRZ54_09340"/>
<keyword evidence="1" id="KW-0732">Signal</keyword>
<name>A0A5B8UV74_9SPHI</name>
<gene>
    <name evidence="3" type="ORF">FRZ54_09340</name>
</gene>
<reference evidence="3 4" key="1">
    <citation type="journal article" date="2017" name="Curr. Microbiol.">
        <title>Mucilaginibacter ginsenosidivorans sp. nov., Isolated from Soil of Ginseng Field.</title>
        <authorList>
            <person name="Kim M.M."/>
            <person name="Siddiqi M.Z."/>
            <person name="Im W.T."/>
        </authorList>
    </citation>
    <scope>NUCLEOTIDE SEQUENCE [LARGE SCALE GENOMIC DNA]</scope>
    <source>
        <strain evidence="3 4">Gsoil 3017</strain>
    </source>
</reference>
<feature type="domain" description="Peptidase M15C" evidence="2">
    <location>
        <begin position="186"/>
        <end position="257"/>
    </location>
</feature>
<dbReference type="EMBL" id="CP042436">
    <property type="protein sequence ID" value="QEC62778.1"/>
    <property type="molecule type" value="Genomic_DNA"/>
</dbReference>